<dbReference type="InterPro" id="IPR036770">
    <property type="entry name" value="Ankyrin_rpt-contain_sf"/>
</dbReference>
<dbReference type="InterPro" id="IPR002110">
    <property type="entry name" value="Ankyrin_rpt"/>
</dbReference>
<sequence>MLDRIQNKVYVTYAKYIQESFNELNKKSTSKKIYGLAIRWLAYIFLSGSERTCIKKWVMGEKQESHKKIASTFSSVIAKDAIPTVDFLHASEKKERHDVSLKALFYKAVKENDLFAVQQFLPSVTKTSEQSEYLELAVRLGRLEVVSQMQQSQWLNSRKRKETLFILAIECGHVPLVQFFLNNHVRLNCKTKQGSPLAAAFIYKKIEVAQYLIQEGAQFRASKKQVKAIFFHLALNKNRELAELFVKEGLPGSLHPKYKNELFDLACYFGFLEFLQKLVSQFLDLKKLDKKSKESLLIAAVLGKQEAVVKFLIGQGIIIKKRDFDPLVEAAFESFSLVKLLVENQVEIDQPNKWGFSPLLVALTEGNEECAHYLLQRGANLERCQNIRIQKNISNLFALRGKSTLDSHIFAWEGMNYGFGIQALKESVEKFFSEPLTQPICAWPNVASQKQMLDGLENVRLNRTSSKTEEEIIADYQQGKMVLLTSGWVGHACYRLLYKGFYVEVNRGRLYEDGESSGYKIYKIDAALTSKLVKMMRRGEKRPLEFVQKDRKKIHSRLDLKQIVEGKLKAQKVGNCAIASGKAIFRMMLLVDQFDTLRLNNETEDPQQWLLEAEKASSQLYKSFSTDARERAIHQALIFYQDKKKEEIPFLLLLFVLAKFKGNKETSLALALFLQKRGVDWKLKNEQGKGFVDYVRAHNNLTLIPFLMSKGLFASF</sequence>
<reference evidence="4 5" key="1">
    <citation type="journal article" date="2014" name="Mol. Biol. Evol.">
        <title>Massive expansion of Ubiquitination-related gene families within the Chlamydiae.</title>
        <authorList>
            <person name="Domman D."/>
            <person name="Collingro A."/>
            <person name="Lagkouvardos I."/>
            <person name="Gehre L."/>
            <person name="Weinmaier T."/>
            <person name="Rattei T."/>
            <person name="Subtil A."/>
            <person name="Horn M."/>
        </authorList>
    </citation>
    <scope>NUCLEOTIDE SEQUENCE [LARGE SCALE GENOMIC DNA]</scope>
    <source>
        <strain evidence="4 5">OEW1</strain>
    </source>
</reference>
<keyword evidence="2 3" id="KW-0040">ANK repeat</keyword>
<protein>
    <submittedName>
        <fullName evidence="4">Uncharacterized protein</fullName>
    </submittedName>
</protein>
<dbReference type="Proteomes" id="UP000031307">
    <property type="component" value="Unassembled WGS sequence"/>
</dbReference>
<dbReference type="PANTHER" id="PTHR24198">
    <property type="entry name" value="ANKYRIN REPEAT AND PROTEIN KINASE DOMAIN-CONTAINING PROTEIN"/>
    <property type="match status" value="1"/>
</dbReference>
<gene>
    <name evidence="4" type="ORF">DB43_DT00070</name>
</gene>
<dbReference type="Pfam" id="PF13637">
    <property type="entry name" value="Ank_4"/>
    <property type="match status" value="1"/>
</dbReference>
<dbReference type="PATRIC" id="fig|83552.4.peg.220"/>
<dbReference type="PANTHER" id="PTHR24198:SF165">
    <property type="entry name" value="ANKYRIN REPEAT-CONTAINING PROTEIN-RELATED"/>
    <property type="match status" value="1"/>
</dbReference>
<keyword evidence="1" id="KW-0677">Repeat</keyword>
<dbReference type="SUPFAM" id="SSF48403">
    <property type="entry name" value="Ankyrin repeat"/>
    <property type="match status" value="1"/>
</dbReference>
<dbReference type="Gene3D" id="1.25.40.20">
    <property type="entry name" value="Ankyrin repeat-containing domain"/>
    <property type="match status" value="1"/>
</dbReference>
<dbReference type="EMBL" id="JSAM01000014">
    <property type="protein sequence ID" value="KIA78570.1"/>
    <property type="molecule type" value="Genomic_DNA"/>
</dbReference>
<proteinExistence type="predicted"/>
<evidence type="ECO:0000313" key="5">
    <source>
        <dbReference type="Proteomes" id="UP000031307"/>
    </source>
</evidence>
<dbReference type="PROSITE" id="PS50088">
    <property type="entry name" value="ANK_REPEAT"/>
    <property type="match status" value="1"/>
</dbReference>
<evidence type="ECO:0000256" key="3">
    <source>
        <dbReference type="PROSITE-ProRule" id="PRU00023"/>
    </source>
</evidence>
<organism evidence="4 5">
    <name type="scientific">Parachlamydia acanthamoebae</name>
    <dbReference type="NCBI Taxonomy" id="83552"/>
    <lineage>
        <taxon>Bacteria</taxon>
        <taxon>Pseudomonadati</taxon>
        <taxon>Chlamydiota</taxon>
        <taxon>Chlamydiia</taxon>
        <taxon>Parachlamydiales</taxon>
        <taxon>Parachlamydiaceae</taxon>
        <taxon>Parachlamydia</taxon>
    </lineage>
</organism>
<accession>A0A0C1CCG1</accession>
<dbReference type="AlphaFoldDB" id="A0A0C1CCG1"/>
<dbReference type="SMART" id="SM00248">
    <property type="entry name" value="ANK"/>
    <property type="match status" value="6"/>
</dbReference>
<name>A0A0C1CCG1_9BACT</name>
<dbReference type="RefSeq" id="WP_013924549.1">
    <property type="nucleotide sequence ID" value="NZ_JSAM01000014.1"/>
</dbReference>
<dbReference type="PROSITE" id="PS50297">
    <property type="entry name" value="ANK_REP_REGION"/>
    <property type="match status" value="1"/>
</dbReference>
<comment type="caution">
    <text evidence="4">The sequence shown here is derived from an EMBL/GenBank/DDBJ whole genome shotgun (WGS) entry which is preliminary data.</text>
</comment>
<dbReference type="Pfam" id="PF12796">
    <property type="entry name" value="Ank_2"/>
    <property type="match status" value="1"/>
</dbReference>
<evidence type="ECO:0000256" key="2">
    <source>
        <dbReference type="ARBA" id="ARBA00023043"/>
    </source>
</evidence>
<evidence type="ECO:0000313" key="4">
    <source>
        <dbReference type="EMBL" id="KIA78570.1"/>
    </source>
</evidence>
<feature type="repeat" description="ANK" evidence="3">
    <location>
        <begin position="354"/>
        <end position="386"/>
    </location>
</feature>
<evidence type="ECO:0000256" key="1">
    <source>
        <dbReference type="ARBA" id="ARBA00022737"/>
    </source>
</evidence>